<feature type="region of interest" description="Disordered" evidence="1">
    <location>
        <begin position="58"/>
        <end position="154"/>
    </location>
</feature>
<comment type="caution">
    <text evidence="2">The sequence shown here is derived from an EMBL/GenBank/DDBJ whole genome shotgun (WGS) entry which is preliminary data.</text>
</comment>
<dbReference type="EMBL" id="JAYKXN010000004">
    <property type="protein sequence ID" value="KAK7293977.1"/>
    <property type="molecule type" value="Genomic_DNA"/>
</dbReference>
<evidence type="ECO:0000313" key="3">
    <source>
        <dbReference type="Proteomes" id="UP001359559"/>
    </source>
</evidence>
<dbReference type="AlphaFoldDB" id="A0AAN9J859"/>
<dbReference type="Proteomes" id="UP001359559">
    <property type="component" value="Unassembled WGS sequence"/>
</dbReference>
<gene>
    <name evidence="2" type="ORF">RJT34_16860</name>
</gene>
<reference evidence="2 3" key="1">
    <citation type="submission" date="2024-01" db="EMBL/GenBank/DDBJ databases">
        <title>The genomes of 5 underutilized Papilionoideae crops provide insights into root nodulation and disease resistance.</title>
        <authorList>
            <person name="Yuan L."/>
        </authorList>
    </citation>
    <scope>NUCLEOTIDE SEQUENCE [LARGE SCALE GENOMIC DNA]</scope>
    <source>
        <strain evidence="2">LY-2023</strain>
        <tissue evidence="2">Leaf</tissue>
    </source>
</reference>
<feature type="compositionally biased region" description="Basic and acidic residues" evidence="1">
    <location>
        <begin position="135"/>
        <end position="144"/>
    </location>
</feature>
<keyword evidence="3" id="KW-1185">Reference proteome</keyword>
<evidence type="ECO:0000313" key="2">
    <source>
        <dbReference type="EMBL" id="KAK7293977.1"/>
    </source>
</evidence>
<proteinExistence type="predicted"/>
<sequence>MMMRFGLEAVEEVDKAKDVSSSYGSGSQSYKKTTKAIASMELDSYDLIPNVDWIPDEITLKSDSMDRMRRSEGRSTEVRSRERSSMENATKGRRASKSSMENMTKGAEGVSRGSRASNASREGRVERFKARKSKASREGGGERCRARKISGGKG</sequence>
<organism evidence="2 3">
    <name type="scientific">Clitoria ternatea</name>
    <name type="common">Butterfly pea</name>
    <dbReference type="NCBI Taxonomy" id="43366"/>
    <lineage>
        <taxon>Eukaryota</taxon>
        <taxon>Viridiplantae</taxon>
        <taxon>Streptophyta</taxon>
        <taxon>Embryophyta</taxon>
        <taxon>Tracheophyta</taxon>
        <taxon>Spermatophyta</taxon>
        <taxon>Magnoliopsida</taxon>
        <taxon>eudicotyledons</taxon>
        <taxon>Gunneridae</taxon>
        <taxon>Pentapetalae</taxon>
        <taxon>rosids</taxon>
        <taxon>fabids</taxon>
        <taxon>Fabales</taxon>
        <taxon>Fabaceae</taxon>
        <taxon>Papilionoideae</taxon>
        <taxon>50 kb inversion clade</taxon>
        <taxon>NPAAA clade</taxon>
        <taxon>indigoferoid/millettioid clade</taxon>
        <taxon>Phaseoleae</taxon>
        <taxon>Clitoria</taxon>
    </lineage>
</organism>
<feature type="compositionally biased region" description="Basic residues" evidence="1">
    <location>
        <begin position="145"/>
        <end position="154"/>
    </location>
</feature>
<evidence type="ECO:0000256" key="1">
    <source>
        <dbReference type="SAM" id="MobiDB-lite"/>
    </source>
</evidence>
<accession>A0AAN9J859</accession>
<feature type="compositionally biased region" description="Basic and acidic residues" evidence="1">
    <location>
        <begin position="58"/>
        <end position="85"/>
    </location>
</feature>
<name>A0AAN9J859_CLITE</name>
<protein>
    <submittedName>
        <fullName evidence="2">Uncharacterized protein</fullName>
    </submittedName>
</protein>